<evidence type="ECO:0000259" key="5">
    <source>
        <dbReference type="Pfam" id="PF13439"/>
    </source>
</evidence>
<evidence type="ECO:0000313" key="6">
    <source>
        <dbReference type="EMBL" id="RKD24582.1"/>
    </source>
</evidence>
<evidence type="ECO:0000256" key="3">
    <source>
        <dbReference type="ARBA" id="ARBA00022679"/>
    </source>
</evidence>
<keyword evidence="2" id="KW-0328">Glycosyltransferase</keyword>
<accession>A0A419SKS9</accession>
<dbReference type="PANTHER" id="PTHR12526:SF640">
    <property type="entry name" value="COLANIC ACID BIOSYNTHESIS GLYCOSYLTRANSFERASE WCAL-RELATED"/>
    <property type="match status" value="1"/>
</dbReference>
<dbReference type="Proteomes" id="UP000284219">
    <property type="component" value="Unassembled WGS sequence"/>
</dbReference>
<evidence type="ECO:0008006" key="8">
    <source>
        <dbReference type="Google" id="ProtNLM"/>
    </source>
</evidence>
<evidence type="ECO:0000259" key="4">
    <source>
        <dbReference type="Pfam" id="PF00534"/>
    </source>
</evidence>
<dbReference type="EMBL" id="MCHY01000008">
    <property type="protein sequence ID" value="RKD24582.1"/>
    <property type="molecule type" value="Genomic_DNA"/>
</dbReference>
<evidence type="ECO:0000313" key="7">
    <source>
        <dbReference type="Proteomes" id="UP000284219"/>
    </source>
</evidence>
<dbReference type="Pfam" id="PF13439">
    <property type="entry name" value="Glyco_transf_4"/>
    <property type="match status" value="1"/>
</dbReference>
<dbReference type="OrthoDB" id="73743at2"/>
<name>A0A419SKS9_9BACL</name>
<dbReference type="Pfam" id="PF00534">
    <property type="entry name" value="Glycos_transf_1"/>
    <property type="match status" value="1"/>
</dbReference>
<dbReference type="InterPro" id="IPR028098">
    <property type="entry name" value="Glyco_trans_4-like_N"/>
</dbReference>
<evidence type="ECO:0000256" key="1">
    <source>
        <dbReference type="ARBA" id="ARBA00009481"/>
    </source>
</evidence>
<dbReference type="SUPFAM" id="SSF53756">
    <property type="entry name" value="UDP-Glycosyltransferase/glycogen phosphorylase"/>
    <property type="match status" value="1"/>
</dbReference>
<reference evidence="6 7" key="1">
    <citation type="submission" date="2016-08" db="EMBL/GenBank/DDBJ databases">
        <title>Novel Firmicute Genomes.</title>
        <authorList>
            <person name="Poppleton D.I."/>
            <person name="Gribaldo S."/>
        </authorList>
    </citation>
    <scope>NUCLEOTIDE SEQUENCE [LARGE SCALE GENOMIC DNA]</scope>
    <source>
        <strain evidence="6 7">RAOx-1</strain>
    </source>
</reference>
<feature type="domain" description="Glycosyl transferase family 1" evidence="4">
    <location>
        <begin position="160"/>
        <end position="328"/>
    </location>
</feature>
<gene>
    <name evidence="6" type="ORF">BEP19_09400</name>
</gene>
<proteinExistence type="inferred from homology"/>
<protein>
    <recommendedName>
        <fullName evidence="8">Colanic acid biosynthesis glycosyltransferase WcaL</fullName>
    </recommendedName>
</protein>
<evidence type="ECO:0000256" key="2">
    <source>
        <dbReference type="ARBA" id="ARBA00022676"/>
    </source>
</evidence>
<dbReference type="Gene3D" id="3.40.50.2000">
    <property type="entry name" value="Glycogen Phosphorylase B"/>
    <property type="match status" value="2"/>
</dbReference>
<sequence length="369" mass="43690">MKRVAVIRSNFLPPTETFIYEELKRLKRYRAYVLAKKRSNRKKFPYPRVTVINKKKGWRHYLRKNKIDLIHARFGHAGIDLLDTKRKTGLPMITSFHGHDNPRNRKNRKKYRNLKKLFRHGEKFTVTNRQMGRILREYGCPKRKIHVQHSGIDLAKFRFKARKRPKKGPIKILYVGRFVEKKGAKYLVRAFKRVTKRVPNVKLTMIGDGSQRNQIKRLVRKLGLSKKVNMIRTLPHQQVVKQMRHTHLFCLPSVTGKNRDQEGIPNVLKEAMASGVPVISTRHAGIPELVTHKKTGFLVRERDSKALAKMLLYVIRRPNKWKGVGIRARRKIARDFDSRKQTARLERLYDEVLRNRKRKKKKRKRGVKR</sequence>
<dbReference type="AlphaFoldDB" id="A0A419SKS9"/>
<organism evidence="6 7">
    <name type="scientific">Ammoniphilus oxalaticus</name>
    <dbReference type="NCBI Taxonomy" id="66863"/>
    <lineage>
        <taxon>Bacteria</taxon>
        <taxon>Bacillati</taxon>
        <taxon>Bacillota</taxon>
        <taxon>Bacilli</taxon>
        <taxon>Bacillales</taxon>
        <taxon>Paenibacillaceae</taxon>
        <taxon>Aneurinibacillus group</taxon>
        <taxon>Ammoniphilus</taxon>
    </lineage>
</organism>
<keyword evidence="3" id="KW-0808">Transferase</keyword>
<comment type="caution">
    <text evidence="6">The sequence shown here is derived from an EMBL/GenBank/DDBJ whole genome shotgun (WGS) entry which is preliminary data.</text>
</comment>
<dbReference type="PANTHER" id="PTHR12526">
    <property type="entry name" value="GLYCOSYLTRANSFERASE"/>
    <property type="match status" value="1"/>
</dbReference>
<keyword evidence="7" id="KW-1185">Reference proteome</keyword>
<dbReference type="GO" id="GO:0016757">
    <property type="term" value="F:glycosyltransferase activity"/>
    <property type="evidence" value="ECO:0007669"/>
    <property type="project" value="UniProtKB-KW"/>
</dbReference>
<comment type="similarity">
    <text evidence="1">Belongs to the glycosyltransferase group 1 family. Glycosyltransferase 4 subfamily.</text>
</comment>
<feature type="domain" description="Glycosyltransferase subfamily 4-like N-terminal" evidence="5">
    <location>
        <begin position="31"/>
        <end position="155"/>
    </location>
</feature>
<dbReference type="InterPro" id="IPR001296">
    <property type="entry name" value="Glyco_trans_1"/>
</dbReference>